<evidence type="ECO:0000313" key="1">
    <source>
        <dbReference type="EMBL" id="KKK77885.1"/>
    </source>
</evidence>
<name>A0A0F8YVR7_9ZZZZ</name>
<accession>A0A0F8YVR7</accession>
<reference evidence="1" key="1">
    <citation type="journal article" date="2015" name="Nature">
        <title>Complex archaea that bridge the gap between prokaryotes and eukaryotes.</title>
        <authorList>
            <person name="Spang A."/>
            <person name="Saw J.H."/>
            <person name="Jorgensen S.L."/>
            <person name="Zaremba-Niedzwiedzka K."/>
            <person name="Martijn J."/>
            <person name="Lind A.E."/>
            <person name="van Eijk R."/>
            <person name="Schleper C."/>
            <person name="Guy L."/>
            <person name="Ettema T.J."/>
        </authorList>
    </citation>
    <scope>NUCLEOTIDE SEQUENCE</scope>
</reference>
<comment type="caution">
    <text evidence="1">The sequence shown here is derived from an EMBL/GenBank/DDBJ whole genome shotgun (WGS) entry which is preliminary data.</text>
</comment>
<dbReference type="AlphaFoldDB" id="A0A0F8YVR7"/>
<organism evidence="1">
    <name type="scientific">marine sediment metagenome</name>
    <dbReference type="NCBI Taxonomy" id="412755"/>
    <lineage>
        <taxon>unclassified sequences</taxon>
        <taxon>metagenomes</taxon>
        <taxon>ecological metagenomes</taxon>
    </lineage>
</organism>
<gene>
    <name evidence="1" type="ORF">LCGC14_2849120</name>
</gene>
<sequence>MASAEQLEALINLESNLKSQWEKKITAERYKTEEQLQA</sequence>
<feature type="non-terminal residue" evidence="1">
    <location>
        <position position="38"/>
    </location>
</feature>
<protein>
    <submittedName>
        <fullName evidence="1">Uncharacterized protein</fullName>
    </submittedName>
</protein>
<proteinExistence type="predicted"/>
<dbReference type="EMBL" id="LAZR01054741">
    <property type="protein sequence ID" value="KKK77885.1"/>
    <property type="molecule type" value="Genomic_DNA"/>
</dbReference>